<reference evidence="1 2" key="1">
    <citation type="journal article" date="2020" name="Nature">
        <title>Six reference-quality genomes reveal evolution of bat adaptations.</title>
        <authorList>
            <person name="Jebb D."/>
            <person name="Huang Z."/>
            <person name="Pippel M."/>
            <person name="Hughes G.M."/>
            <person name="Lavrichenko K."/>
            <person name="Devanna P."/>
            <person name="Winkler S."/>
            <person name="Jermiin L.S."/>
            <person name="Skirmuntt E.C."/>
            <person name="Katzourakis A."/>
            <person name="Burkitt-Gray L."/>
            <person name="Ray D.A."/>
            <person name="Sullivan K.A.M."/>
            <person name="Roscito J.G."/>
            <person name="Kirilenko B.M."/>
            <person name="Davalos L.M."/>
            <person name="Corthals A.P."/>
            <person name="Power M.L."/>
            <person name="Jones G."/>
            <person name="Ransome R.D."/>
            <person name="Dechmann D.K.N."/>
            <person name="Locatelli A.G."/>
            <person name="Puechmaille S.J."/>
            <person name="Fedrigo O."/>
            <person name="Jarvis E.D."/>
            <person name="Hiller M."/>
            <person name="Vernes S.C."/>
            <person name="Myers E.W."/>
            <person name="Teeling E.C."/>
        </authorList>
    </citation>
    <scope>NUCLEOTIDE SEQUENCE [LARGE SCALE GENOMIC DNA]</scope>
    <source>
        <strain evidence="1">MRouAeg1</strain>
        <tissue evidence="1">Muscle</tissue>
    </source>
</reference>
<protein>
    <submittedName>
        <fullName evidence="1">Uncharacterized protein</fullName>
    </submittedName>
</protein>
<dbReference type="PANTHER" id="PTHR36473:SF1">
    <property type="entry name" value="GENE 11100-RELATED"/>
    <property type="match status" value="1"/>
</dbReference>
<comment type="caution">
    <text evidence="1">The sequence shown here is derived from an EMBL/GenBank/DDBJ whole genome shotgun (WGS) entry which is preliminary data.</text>
</comment>
<dbReference type="EMBL" id="JACASE010000004">
    <property type="protein sequence ID" value="KAF6473365.1"/>
    <property type="molecule type" value="Genomic_DNA"/>
</dbReference>
<evidence type="ECO:0000313" key="1">
    <source>
        <dbReference type="EMBL" id="KAF6473365.1"/>
    </source>
</evidence>
<dbReference type="InterPro" id="IPR055322">
    <property type="entry name" value="C3orf49-like"/>
</dbReference>
<sequence>MVIKGNVLLSLNANRTNEIRMDFISTQSMASPGSLSEMQTLRLHTDLLSQNLYFRKIPKETTSIQLDVVEAETEEIIQGNILLRARRTTKRLSVTSLPSGLQKVPYSSKKRPYLPALKKKETWHGKYPPKIRFDSRKASNAGR</sequence>
<dbReference type="Proteomes" id="UP000593571">
    <property type="component" value="Unassembled WGS sequence"/>
</dbReference>
<dbReference type="AlphaFoldDB" id="A0A7J8HN63"/>
<accession>A0A7J8HN63</accession>
<evidence type="ECO:0000313" key="2">
    <source>
        <dbReference type="Proteomes" id="UP000593571"/>
    </source>
</evidence>
<name>A0A7J8HN63_ROUAE</name>
<dbReference type="PANTHER" id="PTHR36473">
    <property type="entry name" value="CHROMOSOME 3 OPEN READING FRAME 49"/>
    <property type="match status" value="1"/>
</dbReference>
<keyword evidence="2" id="KW-1185">Reference proteome</keyword>
<gene>
    <name evidence="1" type="ORF">HJG63_001861</name>
</gene>
<proteinExistence type="predicted"/>
<organism evidence="1 2">
    <name type="scientific">Rousettus aegyptiacus</name>
    <name type="common">Egyptian fruit bat</name>
    <name type="synonym">Pteropus aegyptiacus</name>
    <dbReference type="NCBI Taxonomy" id="9407"/>
    <lineage>
        <taxon>Eukaryota</taxon>
        <taxon>Metazoa</taxon>
        <taxon>Chordata</taxon>
        <taxon>Craniata</taxon>
        <taxon>Vertebrata</taxon>
        <taxon>Euteleostomi</taxon>
        <taxon>Mammalia</taxon>
        <taxon>Eutheria</taxon>
        <taxon>Laurasiatheria</taxon>
        <taxon>Chiroptera</taxon>
        <taxon>Yinpterochiroptera</taxon>
        <taxon>Pteropodoidea</taxon>
        <taxon>Pteropodidae</taxon>
        <taxon>Rousettinae</taxon>
        <taxon>Rousettus</taxon>
    </lineage>
</organism>